<keyword evidence="4" id="KW-1185">Reference proteome</keyword>
<keyword evidence="2" id="KW-0732">Signal</keyword>
<comment type="caution">
    <text evidence="3">The sequence shown here is derived from an EMBL/GenBank/DDBJ whole genome shotgun (WGS) entry which is preliminary data.</text>
</comment>
<protein>
    <recommendedName>
        <fullName evidence="5">Outer membrane protein transport protein (OMPP1/FadL/TodX)</fullName>
    </recommendedName>
</protein>
<dbReference type="AlphaFoldDB" id="A0A4Q0NQV8"/>
<evidence type="ECO:0008006" key="5">
    <source>
        <dbReference type="Google" id="ProtNLM"/>
    </source>
</evidence>
<name>A0A4Q0NQV8_9FLAO</name>
<feature type="chain" id="PRO_5020874925" description="Outer membrane protein transport protein (OMPP1/FadL/TodX)" evidence="2">
    <location>
        <begin position="20"/>
        <end position="498"/>
    </location>
</feature>
<dbReference type="Gene3D" id="2.40.160.60">
    <property type="entry name" value="Outer membrane protein transport protein (OMPP1/FadL/TodX)"/>
    <property type="match status" value="1"/>
</dbReference>
<evidence type="ECO:0000313" key="4">
    <source>
        <dbReference type="Proteomes" id="UP000289821"/>
    </source>
</evidence>
<feature type="signal peptide" evidence="2">
    <location>
        <begin position="1"/>
        <end position="19"/>
    </location>
</feature>
<comment type="similarity">
    <text evidence="1">Belongs to the UPF0164 family.</text>
</comment>
<proteinExistence type="inferred from homology"/>
<dbReference type="Pfam" id="PF03687">
    <property type="entry name" value="UPF0164"/>
    <property type="match status" value="1"/>
</dbReference>
<gene>
    <name evidence="3" type="ORF">DSM04_10631</name>
</gene>
<accession>A0A4Q0NQV8</accession>
<reference evidence="3 4" key="1">
    <citation type="submission" date="2018-07" db="EMBL/GenBank/DDBJ databases">
        <title>Leeuwenhoekiella genomics.</title>
        <authorList>
            <person name="Tahon G."/>
            <person name="Willems A."/>
        </authorList>
    </citation>
    <scope>NUCLEOTIDE SEQUENCE [LARGE SCALE GENOMIC DNA]</scope>
    <source>
        <strain evidence="3 4">R-50232</strain>
    </source>
</reference>
<dbReference type="SUPFAM" id="SSF56935">
    <property type="entry name" value="Porins"/>
    <property type="match status" value="1"/>
</dbReference>
<sequence length="498" mass="54825">MKKIFILLFIGLSMQYLTAQTVADAVRYSSQNITGTARYRGAGGAFGALGGDISAINNNPAGSAIFNNSTVALTLSSGAYDNQTYYNDGITVNKASDIDLNQFGGVFVSNGIGKIRKFAFGFNYDRTNDFDNAYIASGVSNNSVADYFLGYAQGTPLDLLELQPGETNADLYQFLGENESFAAQQAFLGYQGYLIDPVSSDLDNTDYVSAQNGNSFDQEYQYTTRGNNSKFTFNAAGQFSENLYLGLNLNAHTFNFTRNTVFFEDTDNINNAVSSLRFDNEYRAYGSGVSAQIGGIYHVSPSLRVGATYDTPTYFTISEETEQYLATSDVSGEVVLNPNVVNIYEDYNLRTPGKATGSIAYIFGNSGFLSFDYSYQDYASMKYSPDEDSFFQQMNNQINNQLKAVSSYKLGGEFLVGDWSFRGGYRFIESPYKNEETLGNTTGYSLGLGYILGNARIDIAYDWAKQEQNPALYEGAFTNTAFIDNINTNILATLTFQL</sequence>
<dbReference type="RefSeq" id="WP_236638902.1">
    <property type="nucleotide sequence ID" value="NZ_QOVI01000006.1"/>
</dbReference>
<dbReference type="InterPro" id="IPR005362">
    <property type="entry name" value="UPF0164"/>
</dbReference>
<evidence type="ECO:0000313" key="3">
    <source>
        <dbReference type="EMBL" id="RXG12550.1"/>
    </source>
</evidence>
<dbReference type="EMBL" id="QOVI01000006">
    <property type="protein sequence ID" value="RXG12550.1"/>
    <property type="molecule type" value="Genomic_DNA"/>
</dbReference>
<dbReference type="Proteomes" id="UP000289821">
    <property type="component" value="Unassembled WGS sequence"/>
</dbReference>
<organism evidence="3 4">
    <name type="scientific">Leeuwenhoekiella aestuarii</name>
    <dbReference type="NCBI Taxonomy" id="2249426"/>
    <lineage>
        <taxon>Bacteria</taxon>
        <taxon>Pseudomonadati</taxon>
        <taxon>Bacteroidota</taxon>
        <taxon>Flavobacteriia</taxon>
        <taxon>Flavobacteriales</taxon>
        <taxon>Flavobacteriaceae</taxon>
        <taxon>Leeuwenhoekiella</taxon>
    </lineage>
</organism>
<evidence type="ECO:0000256" key="2">
    <source>
        <dbReference type="SAM" id="SignalP"/>
    </source>
</evidence>
<evidence type="ECO:0000256" key="1">
    <source>
        <dbReference type="ARBA" id="ARBA00005846"/>
    </source>
</evidence>